<dbReference type="Proteomes" id="UP000732377">
    <property type="component" value="Unassembled WGS sequence"/>
</dbReference>
<sequence>MGPVSQYVAQLVRRKLDQHLVLVWYDPTRVFAELVDHLDLPPGTRLARFAGSYFELRAEAEEYFARMTRTAGRPAAPLLVYVPAAPLPRQIDPLLGLAAAGGVLKETIVTLAREALRGRYSESDLDDLLSNPNLSLAELDRLAAQGPSDGTMGVISLVFGPVATHEVFARYLTEADLEAAVAEKGALPALAALAERSLGLPREPVVDQAQFKRRLARHLLLTDLRAGLPKGVSIPSAAGMPVPDGAQTKICCMTVELMRQRLDMHSAYKELAVQVEREFNLRQISLPAAAVAGSETFPFSDDLCLAAVEDLLEQGDVEGARDLAARRLQTFWAQTDERRKVQWKIAQIALDLYAEARRVLEEVKGRRLTPVTMVERHAALDGGWYRMDGLHRALESILADVEEQLQFERLLRRAREAYREALEVLADRLLSALEEHGFQFDSILHQTDIFHRFVEPHLSGSPVAYFLVDALRYEMGVDLLRLLDRAQEAEVRPAIAAVPTITVVGMAALMPGAEKGMAVVTTPSGKLAARVGEALLAGAADRLKLLESVTGGALLDITLDELLTSPKYARPTQLKERLAGKRLVVIRAVEIDSEGESDLILPARRGMSRVLADLKRAVHRLAAAGVERFVITADHGYLFVDHLNEAMKIDPPSGGEEVCRHRRCWVGRGGDRRPSFVRFRAAELGMGGDLEFAFPRGLGAFKVPGAVSSYYHGGLTLQELVVPVLTFRMPAPEQAAAGDVFKIRLDPPRVTNRFFMVTVLYVRSLLSPPTRRVRLELVANGQLVGHAKASQYGYDPSSEEITLESGKDNTVTLFFKADQASGDLVIQMKDAESGAVLAEEGPIPFEFTS</sequence>
<name>A0A953I2N7_SYMTR</name>
<evidence type="ECO:0000313" key="1">
    <source>
        <dbReference type="EMBL" id="MBY6275817.1"/>
    </source>
</evidence>
<organism evidence="1 2">
    <name type="scientific">Symbiobacterium thermophilum</name>
    <dbReference type="NCBI Taxonomy" id="2734"/>
    <lineage>
        <taxon>Bacteria</taxon>
        <taxon>Bacillati</taxon>
        <taxon>Bacillota</taxon>
        <taxon>Clostridia</taxon>
        <taxon>Eubacteriales</taxon>
        <taxon>Symbiobacteriaceae</taxon>
        <taxon>Symbiobacterium</taxon>
    </lineage>
</organism>
<reference evidence="1" key="1">
    <citation type="submission" date="2017-11" db="EMBL/GenBank/DDBJ databases">
        <title>Three new genomes from thermophilic consortium.</title>
        <authorList>
            <person name="Quaggio R."/>
            <person name="Amgarten D."/>
            <person name="Setubal J.C."/>
        </authorList>
    </citation>
    <scope>NUCLEOTIDE SEQUENCE</scope>
    <source>
        <strain evidence="1">ZCTH01-B2</strain>
    </source>
</reference>
<evidence type="ECO:0000313" key="2">
    <source>
        <dbReference type="Proteomes" id="UP000732377"/>
    </source>
</evidence>
<comment type="caution">
    <text evidence="1">The sequence shown here is derived from an EMBL/GenBank/DDBJ whole genome shotgun (WGS) entry which is preliminary data.</text>
</comment>
<evidence type="ECO:0008006" key="3">
    <source>
        <dbReference type="Google" id="ProtNLM"/>
    </source>
</evidence>
<accession>A0A953I2N7</accession>
<proteinExistence type="predicted"/>
<dbReference type="AlphaFoldDB" id="A0A953I2N7"/>
<dbReference type="RefSeq" id="WP_273378697.1">
    <property type="nucleotide sequence ID" value="NZ_PIUK01000042.1"/>
</dbReference>
<dbReference type="Pfam" id="PF08665">
    <property type="entry name" value="PglZ"/>
    <property type="match status" value="1"/>
</dbReference>
<dbReference type="EMBL" id="PIUK01000042">
    <property type="protein sequence ID" value="MBY6275817.1"/>
    <property type="molecule type" value="Genomic_DNA"/>
</dbReference>
<gene>
    <name evidence="1" type="ORF">CWE10_06270</name>
</gene>
<protein>
    <recommendedName>
        <fullName evidence="3">PglZ domain-containing protein</fullName>
    </recommendedName>
</protein>